<reference evidence="2" key="1">
    <citation type="submission" date="2016-10" db="EMBL/GenBank/DDBJ databases">
        <authorList>
            <person name="Varghese N."/>
            <person name="Submissions S."/>
        </authorList>
    </citation>
    <scope>NUCLEOTIDE SEQUENCE [LARGE SCALE GENOMIC DNA]</scope>
    <source>
        <strain evidence="2">BL47</strain>
    </source>
</reference>
<name>A0A1H0CFJ1_9HYPH</name>
<dbReference type="STRING" id="582672.SAMN05216360_109139"/>
<evidence type="ECO:0000313" key="1">
    <source>
        <dbReference type="EMBL" id="SDN56596.1"/>
    </source>
</evidence>
<sequence>MALTPRHPPLGARRRRFVLERPLEEPDGFGGVLRRYVAGPVLWGALAPAGMVDRPAGGRTDTLPAYRITLRGRTDLDPTMRLAAGPRRFAIRAVTEPDGRGRDCICHVEELPRESLS</sequence>
<dbReference type="Proteomes" id="UP000198704">
    <property type="component" value="Unassembled WGS sequence"/>
</dbReference>
<accession>A0A1H0CFJ1</accession>
<evidence type="ECO:0000313" key="2">
    <source>
        <dbReference type="Proteomes" id="UP000198704"/>
    </source>
</evidence>
<dbReference type="EMBL" id="FNHS01000009">
    <property type="protein sequence ID" value="SDN56596.1"/>
    <property type="molecule type" value="Genomic_DNA"/>
</dbReference>
<dbReference type="AlphaFoldDB" id="A0A1H0CFJ1"/>
<protein>
    <submittedName>
        <fullName evidence="1">Head-tail adaptor</fullName>
    </submittedName>
</protein>
<dbReference type="Pfam" id="PF05521">
    <property type="entry name" value="Phage_HCP"/>
    <property type="match status" value="1"/>
</dbReference>
<organism evidence="1 2">
    <name type="scientific">Methylobacterium phyllostachyos</name>
    <dbReference type="NCBI Taxonomy" id="582672"/>
    <lineage>
        <taxon>Bacteria</taxon>
        <taxon>Pseudomonadati</taxon>
        <taxon>Pseudomonadota</taxon>
        <taxon>Alphaproteobacteria</taxon>
        <taxon>Hyphomicrobiales</taxon>
        <taxon>Methylobacteriaceae</taxon>
        <taxon>Methylobacterium</taxon>
    </lineage>
</organism>
<dbReference type="InterPro" id="IPR008767">
    <property type="entry name" value="Phage_SPP1_head-tail_adaptor"/>
</dbReference>
<dbReference type="OrthoDB" id="7570189at2"/>
<keyword evidence="2" id="KW-1185">Reference proteome</keyword>
<dbReference type="Gene3D" id="2.40.10.270">
    <property type="entry name" value="Bacteriophage SPP1 head-tail adaptor protein"/>
    <property type="match status" value="1"/>
</dbReference>
<gene>
    <name evidence="1" type="ORF">SAMN05216360_109139</name>
</gene>
<dbReference type="InterPro" id="IPR038666">
    <property type="entry name" value="SSP1_head-tail_sf"/>
</dbReference>
<dbReference type="RefSeq" id="WP_091717287.1">
    <property type="nucleotide sequence ID" value="NZ_FNHS01000009.1"/>
</dbReference>
<proteinExistence type="predicted"/>